<comment type="caution">
    <text evidence="1">The sequence shown here is derived from an EMBL/GenBank/DDBJ whole genome shotgun (WGS) entry which is preliminary data.</text>
</comment>
<gene>
    <name evidence="1" type="ORF">ACFODZ_01170</name>
</gene>
<protein>
    <submittedName>
        <fullName evidence="1">AAA family ATPase</fullName>
    </submittedName>
</protein>
<keyword evidence="2" id="KW-1185">Reference proteome</keyword>
<dbReference type="SUPFAM" id="SSF52540">
    <property type="entry name" value="P-loop containing nucleoside triphosphate hydrolases"/>
    <property type="match status" value="1"/>
</dbReference>
<sequence>MTPGTLTLFTGKMGAGKTTCSKLLAAQHHAVRLSEDEWLAAVYPDQIKTLKDYLVYSNRLKPQMKKLVQSMLSVGTNVVMDFPGNTRQQRSWLKNLADEVNATHQLVFLDVPDGVCLQRIEQRRNNQPERAATDTAEVFHQVSRFFEPPDEDEGFDVVRL</sequence>
<proteinExistence type="predicted"/>
<dbReference type="Gene3D" id="3.40.50.300">
    <property type="entry name" value="P-loop containing nucleotide triphosphate hydrolases"/>
    <property type="match status" value="1"/>
</dbReference>
<organism evidence="1 2">
    <name type="scientific">Marinicella sediminis</name>
    <dbReference type="NCBI Taxonomy" id="1792834"/>
    <lineage>
        <taxon>Bacteria</taxon>
        <taxon>Pseudomonadati</taxon>
        <taxon>Pseudomonadota</taxon>
        <taxon>Gammaproteobacteria</taxon>
        <taxon>Lysobacterales</taxon>
        <taxon>Marinicellaceae</taxon>
        <taxon>Marinicella</taxon>
    </lineage>
</organism>
<dbReference type="Pfam" id="PF13671">
    <property type="entry name" value="AAA_33"/>
    <property type="match status" value="1"/>
</dbReference>
<dbReference type="InterPro" id="IPR027417">
    <property type="entry name" value="P-loop_NTPase"/>
</dbReference>
<name>A0ABV7J7D8_9GAMM</name>
<evidence type="ECO:0000313" key="2">
    <source>
        <dbReference type="Proteomes" id="UP001595533"/>
    </source>
</evidence>
<dbReference type="RefSeq" id="WP_077409508.1">
    <property type="nucleotide sequence ID" value="NZ_JBHRTS010000001.1"/>
</dbReference>
<accession>A0ABV7J7D8</accession>
<evidence type="ECO:0000313" key="1">
    <source>
        <dbReference type="EMBL" id="MFC3192839.1"/>
    </source>
</evidence>
<reference evidence="2" key="1">
    <citation type="journal article" date="2019" name="Int. J. Syst. Evol. Microbiol.">
        <title>The Global Catalogue of Microorganisms (GCM) 10K type strain sequencing project: providing services to taxonomists for standard genome sequencing and annotation.</title>
        <authorList>
            <consortium name="The Broad Institute Genomics Platform"/>
            <consortium name="The Broad Institute Genome Sequencing Center for Infectious Disease"/>
            <person name="Wu L."/>
            <person name="Ma J."/>
        </authorList>
    </citation>
    <scope>NUCLEOTIDE SEQUENCE [LARGE SCALE GENOMIC DNA]</scope>
    <source>
        <strain evidence="2">KCTC 42953</strain>
    </source>
</reference>
<dbReference type="EMBL" id="JBHRTS010000001">
    <property type="protein sequence ID" value="MFC3192839.1"/>
    <property type="molecule type" value="Genomic_DNA"/>
</dbReference>
<dbReference type="Proteomes" id="UP001595533">
    <property type="component" value="Unassembled WGS sequence"/>
</dbReference>